<sequence>MWEQRFETPEPSPYRTRWSSHEIAYALDRSRAVDDIARALGRTVDAVWQIRRKHTKRCTCGAALNVP</sequence>
<keyword evidence="2" id="KW-1185">Reference proteome</keyword>
<evidence type="ECO:0008006" key="3">
    <source>
        <dbReference type="Google" id="ProtNLM"/>
    </source>
</evidence>
<evidence type="ECO:0000313" key="1">
    <source>
        <dbReference type="EMBL" id="OHU11422.1"/>
    </source>
</evidence>
<accession>A0ABX3C2S5</accession>
<gene>
    <name evidence="1" type="ORF">BKG73_08895</name>
</gene>
<evidence type="ECO:0000313" key="2">
    <source>
        <dbReference type="Proteomes" id="UP000179621"/>
    </source>
</evidence>
<name>A0ABX3C2S5_9MYCO</name>
<comment type="caution">
    <text evidence="1">The sequence shown here is derived from an EMBL/GenBank/DDBJ whole genome shotgun (WGS) entry which is preliminary data.</text>
</comment>
<dbReference type="Proteomes" id="UP000179621">
    <property type="component" value="Unassembled WGS sequence"/>
</dbReference>
<reference evidence="1 2" key="1">
    <citation type="submission" date="2016-10" db="EMBL/GenBank/DDBJ databases">
        <title>Evaluation of Human, Animal and Environmental Mycobacterium chelonae Isolates by Core Genome Phylogenomic Analysis, Targeted Gene Comparison, and Anti-microbial Susceptibility Patterns: A Tale of Mistaken Identities.</title>
        <authorList>
            <person name="Fogelson S.B."/>
            <person name="Camus A.C."/>
            <person name="Lorenz W."/>
            <person name="Vasireddy R."/>
            <person name="Vasireddy S."/>
            <person name="Smith T."/>
            <person name="Brown-Elliott B.A."/>
            <person name="Wallace R.J.Jr."/>
            <person name="Hasan N.A."/>
            <person name="Reischl U."/>
            <person name="Sanchez S."/>
        </authorList>
    </citation>
    <scope>NUCLEOTIDE SEQUENCE [LARGE SCALE GENOMIC DNA]</scope>
    <source>
        <strain evidence="1 2">8528</strain>
    </source>
</reference>
<dbReference type="EMBL" id="MLIH01000009">
    <property type="protein sequence ID" value="OHU11422.1"/>
    <property type="molecule type" value="Genomic_DNA"/>
</dbReference>
<protein>
    <recommendedName>
        <fullName evidence="3">Helix-turn-helix domain containing protein</fullName>
    </recommendedName>
</protein>
<proteinExistence type="predicted"/>
<organism evidence="1 2">
    <name type="scientific">Mycobacteroides saopaulense</name>
    <dbReference type="NCBI Taxonomy" id="1578165"/>
    <lineage>
        <taxon>Bacteria</taxon>
        <taxon>Bacillati</taxon>
        <taxon>Actinomycetota</taxon>
        <taxon>Actinomycetes</taxon>
        <taxon>Mycobacteriales</taxon>
        <taxon>Mycobacteriaceae</taxon>
        <taxon>Mycobacteroides</taxon>
    </lineage>
</organism>